<organism evidence="2 3">
    <name type="scientific">Collybiopsis luxurians FD-317 M1</name>
    <dbReference type="NCBI Taxonomy" id="944289"/>
    <lineage>
        <taxon>Eukaryota</taxon>
        <taxon>Fungi</taxon>
        <taxon>Dikarya</taxon>
        <taxon>Basidiomycota</taxon>
        <taxon>Agaricomycotina</taxon>
        <taxon>Agaricomycetes</taxon>
        <taxon>Agaricomycetidae</taxon>
        <taxon>Agaricales</taxon>
        <taxon>Marasmiineae</taxon>
        <taxon>Omphalotaceae</taxon>
        <taxon>Collybiopsis</taxon>
        <taxon>Collybiopsis luxurians</taxon>
    </lineage>
</organism>
<reference evidence="2 3" key="1">
    <citation type="submission" date="2014-04" db="EMBL/GenBank/DDBJ databases">
        <title>Evolutionary Origins and Diversification of the Mycorrhizal Mutualists.</title>
        <authorList>
            <consortium name="DOE Joint Genome Institute"/>
            <consortium name="Mycorrhizal Genomics Consortium"/>
            <person name="Kohler A."/>
            <person name="Kuo A."/>
            <person name="Nagy L.G."/>
            <person name="Floudas D."/>
            <person name="Copeland A."/>
            <person name="Barry K.W."/>
            <person name="Cichocki N."/>
            <person name="Veneault-Fourrey C."/>
            <person name="LaButti K."/>
            <person name="Lindquist E.A."/>
            <person name="Lipzen A."/>
            <person name="Lundell T."/>
            <person name="Morin E."/>
            <person name="Murat C."/>
            <person name="Riley R."/>
            <person name="Ohm R."/>
            <person name="Sun H."/>
            <person name="Tunlid A."/>
            <person name="Henrissat B."/>
            <person name="Grigoriev I.V."/>
            <person name="Hibbett D.S."/>
            <person name="Martin F."/>
        </authorList>
    </citation>
    <scope>NUCLEOTIDE SEQUENCE [LARGE SCALE GENOMIC DNA]</scope>
    <source>
        <strain evidence="2 3">FD-317 M1</strain>
    </source>
</reference>
<dbReference type="Proteomes" id="UP000053593">
    <property type="component" value="Unassembled WGS sequence"/>
</dbReference>
<feature type="compositionally biased region" description="Polar residues" evidence="1">
    <location>
        <begin position="8"/>
        <end position="23"/>
    </location>
</feature>
<name>A0A0D0B378_9AGAR</name>
<evidence type="ECO:0000256" key="1">
    <source>
        <dbReference type="SAM" id="MobiDB-lite"/>
    </source>
</evidence>
<dbReference type="HOGENOM" id="CLU_1970815_0_0_1"/>
<gene>
    <name evidence="2" type="ORF">GYMLUDRAFT_45877</name>
</gene>
<accession>A0A0D0B378</accession>
<keyword evidence="3" id="KW-1185">Reference proteome</keyword>
<protein>
    <submittedName>
        <fullName evidence="2">Uncharacterized protein</fullName>
    </submittedName>
</protein>
<dbReference type="EMBL" id="KN834789">
    <property type="protein sequence ID" value="KIK57710.1"/>
    <property type="molecule type" value="Genomic_DNA"/>
</dbReference>
<feature type="region of interest" description="Disordered" evidence="1">
    <location>
        <begin position="1"/>
        <end position="54"/>
    </location>
</feature>
<proteinExistence type="predicted"/>
<dbReference type="AlphaFoldDB" id="A0A0D0B378"/>
<sequence length="127" mass="13580">MRAVAALSCTNPSGAGNQNQGAYESSGKAEGGNKKQGSARGSTEERNDNYGVGDTVGQATAEWVTADMIIKLASFVALGQATRTLLKTYTGCVTETGQRSIWGRTSDAYVVLIYRSNHINRTMNHFL</sequence>
<evidence type="ECO:0000313" key="3">
    <source>
        <dbReference type="Proteomes" id="UP000053593"/>
    </source>
</evidence>
<evidence type="ECO:0000313" key="2">
    <source>
        <dbReference type="EMBL" id="KIK57710.1"/>
    </source>
</evidence>